<reference evidence="6 7" key="1">
    <citation type="journal article" date="2018" name="PLoS Genet.">
        <title>Population sequencing reveals clonal diversity and ancestral inbreeding in the grapevine cultivar Chardonnay.</title>
        <authorList>
            <person name="Roach M.J."/>
            <person name="Johnson D.L."/>
            <person name="Bohlmann J."/>
            <person name="van Vuuren H.J."/>
            <person name="Jones S.J."/>
            <person name="Pretorius I.S."/>
            <person name="Schmidt S.A."/>
            <person name="Borneman A.R."/>
        </authorList>
    </citation>
    <scope>NUCLEOTIDE SEQUENCE [LARGE SCALE GENOMIC DNA]</scope>
    <source>
        <strain evidence="7">cv. Chardonnay</strain>
        <tissue evidence="6">Leaf</tissue>
    </source>
</reference>
<dbReference type="Proteomes" id="UP000288805">
    <property type="component" value="Unassembled WGS sequence"/>
</dbReference>
<dbReference type="PANTHER" id="PTHR47941">
    <property type="entry name" value="PENTATRICOPEPTIDE REPEAT-CONTAINING PROTEIN 3, MITOCHONDRIAL"/>
    <property type="match status" value="1"/>
</dbReference>
<dbReference type="OrthoDB" id="185373at2759"/>
<protein>
    <submittedName>
        <fullName evidence="6">Pentatricopeptide repeat-containing protein</fullName>
    </submittedName>
</protein>
<comment type="caution">
    <text evidence="6">The sequence shown here is derived from an EMBL/GenBank/DDBJ whole genome shotgun (WGS) entry which is preliminary data.</text>
</comment>
<feature type="repeat" description="PPR" evidence="4">
    <location>
        <begin position="69"/>
        <end position="103"/>
    </location>
</feature>
<feature type="domain" description="PI4-kinase N-terminal" evidence="5">
    <location>
        <begin position="217"/>
        <end position="269"/>
    </location>
</feature>
<evidence type="ECO:0000256" key="4">
    <source>
        <dbReference type="PROSITE-ProRule" id="PRU00708"/>
    </source>
</evidence>
<keyword evidence="3" id="KW-0677">Repeat</keyword>
<dbReference type="PROSITE" id="PS51375">
    <property type="entry name" value="PPR"/>
    <property type="match status" value="1"/>
</dbReference>
<gene>
    <name evidence="6" type="primary">VvCHDh000695_0</name>
    <name evidence="6" type="ORF">CK203_102996</name>
</gene>
<proteinExistence type="inferred from homology"/>
<dbReference type="AlphaFoldDB" id="A0A438CIW3"/>
<comment type="similarity">
    <text evidence="2">Belongs to the PPR family. P subfamily.</text>
</comment>
<dbReference type="EMBL" id="QGNW01002204">
    <property type="protein sequence ID" value="RVW23160.1"/>
    <property type="molecule type" value="Genomic_DNA"/>
</dbReference>
<dbReference type="InterPro" id="IPR045495">
    <property type="entry name" value="PI4K_N"/>
</dbReference>
<dbReference type="NCBIfam" id="TIGR00756">
    <property type="entry name" value="PPR"/>
    <property type="match status" value="1"/>
</dbReference>
<evidence type="ECO:0000256" key="3">
    <source>
        <dbReference type="ARBA" id="ARBA00022737"/>
    </source>
</evidence>
<organism evidence="6 7">
    <name type="scientific">Vitis vinifera</name>
    <name type="common">Grape</name>
    <dbReference type="NCBI Taxonomy" id="29760"/>
    <lineage>
        <taxon>Eukaryota</taxon>
        <taxon>Viridiplantae</taxon>
        <taxon>Streptophyta</taxon>
        <taxon>Embryophyta</taxon>
        <taxon>Tracheophyta</taxon>
        <taxon>Spermatophyta</taxon>
        <taxon>Magnoliopsida</taxon>
        <taxon>eudicotyledons</taxon>
        <taxon>Gunneridae</taxon>
        <taxon>Pentapetalae</taxon>
        <taxon>rosids</taxon>
        <taxon>Vitales</taxon>
        <taxon>Vitaceae</taxon>
        <taxon>Viteae</taxon>
        <taxon>Vitis</taxon>
    </lineage>
</organism>
<evidence type="ECO:0000256" key="2">
    <source>
        <dbReference type="ARBA" id="ARBA00007626"/>
    </source>
</evidence>
<dbReference type="Gene3D" id="1.25.40.10">
    <property type="entry name" value="Tetratricopeptide repeat domain"/>
    <property type="match status" value="1"/>
</dbReference>
<sequence>MTFSQIVVAKDDLGDATSEYVAVDHMLRMRLLPTIATFTTLMHRFYRDAKIAEALKLKGVMELCGLKLDVVAYNVLTMGMCANRDSVAAFELYEEMRHRDLCPNITTYVVLVDAISTEIVPLAWCFYPTTTEWTITTVTPWQDLQVQNDLLQSDPHFQDVVLHIIYVIRTTMYRCSGNLVILKHWLLNTTSYWEPGLALKKHWQSTGYLTIEESRSILLVACELLKQQYHSWRIEYLILEMKLSQGFLQEKLCKANTWQRAQHTPDVNSRKVDDVQDYKFRNNLRVTTAEPKEMCGRDSQYANSEFPVRWHEKITGSLFFICDVLDDGDSGPIFKVQTVYPPPHQRPQLRAEDICCTGFQDLVHEVAQ</sequence>
<evidence type="ECO:0000256" key="1">
    <source>
        <dbReference type="ARBA" id="ARBA00006209"/>
    </source>
</evidence>
<evidence type="ECO:0000313" key="7">
    <source>
        <dbReference type="Proteomes" id="UP000288805"/>
    </source>
</evidence>
<comment type="similarity">
    <text evidence="1">Belongs to the PI3/PI4-kinase family. Type III PI4K subfamily.</text>
</comment>
<dbReference type="InterPro" id="IPR002885">
    <property type="entry name" value="PPR_rpt"/>
</dbReference>
<dbReference type="Pfam" id="PF13041">
    <property type="entry name" value="PPR_2"/>
    <property type="match status" value="1"/>
</dbReference>
<evidence type="ECO:0000259" key="5">
    <source>
        <dbReference type="Pfam" id="PF19274"/>
    </source>
</evidence>
<name>A0A438CIW3_VITVI</name>
<accession>A0A438CIW3</accession>
<dbReference type="InterPro" id="IPR011990">
    <property type="entry name" value="TPR-like_helical_dom_sf"/>
</dbReference>
<dbReference type="Pfam" id="PF19274">
    <property type="entry name" value="PI4K_N"/>
    <property type="match status" value="1"/>
</dbReference>
<evidence type="ECO:0000313" key="6">
    <source>
        <dbReference type="EMBL" id="RVW23160.1"/>
    </source>
</evidence>